<comment type="caution">
    <text evidence="1">The sequence shown here is derived from an EMBL/GenBank/DDBJ whole genome shotgun (WGS) entry which is preliminary data.</text>
</comment>
<protein>
    <submittedName>
        <fullName evidence="1">Uncharacterized protein</fullName>
    </submittedName>
</protein>
<evidence type="ECO:0000313" key="2">
    <source>
        <dbReference type="Proteomes" id="UP001367508"/>
    </source>
</evidence>
<organism evidence="1 2">
    <name type="scientific">Canavalia gladiata</name>
    <name type="common">Sword bean</name>
    <name type="synonym">Dolichos gladiatus</name>
    <dbReference type="NCBI Taxonomy" id="3824"/>
    <lineage>
        <taxon>Eukaryota</taxon>
        <taxon>Viridiplantae</taxon>
        <taxon>Streptophyta</taxon>
        <taxon>Embryophyta</taxon>
        <taxon>Tracheophyta</taxon>
        <taxon>Spermatophyta</taxon>
        <taxon>Magnoliopsida</taxon>
        <taxon>eudicotyledons</taxon>
        <taxon>Gunneridae</taxon>
        <taxon>Pentapetalae</taxon>
        <taxon>rosids</taxon>
        <taxon>fabids</taxon>
        <taxon>Fabales</taxon>
        <taxon>Fabaceae</taxon>
        <taxon>Papilionoideae</taxon>
        <taxon>50 kb inversion clade</taxon>
        <taxon>NPAAA clade</taxon>
        <taxon>indigoferoid/millettioid clade</taxon>
        <taxon>Phaseoleae</taxon>
        <taxon>Canavalia</taxon>
    </lineage>
</organism>
<name>A0AAN9JTW8_CANGL</name>
<evidence type="ECO:0000313" key="1">
    <source>
        <dbReference type="EMBL" id="KAK7305037.1"/>
    </source>
</evidence>
<proteinExistence type="predicted"/>
<dbReference type="Proteomes" id="UP001367508">
    <property type="component" value="Unassembled WGS sequence"/>
</dbReference>
<accession>A0AAN9JTW8</accession>
<reference evidence="1 2" key="1">
    <citation type="submission" date="2024-01" db="EMBL/GenBank/DDBJ databases">
        <title>The genomes of 5 underutilized Papilionoideae crops provide insights into root nodulation and disease resistanc.</title>
        <authorList>
            <person name="Jiang F."/>
        </authorList>
    </citation>
    <scope>NUCLEOTIDE SEQUENCE [LARGE SCALE GENOMIC DNA]</scope>
    <source>
        <strain evidence="1">LVBAO_FW01</strain>
        <tissue evidence="1">Leaves</tissue>
    </source>
</reference>
<keyword evidence="2" id="KW-1185">Reference proteome</keyword>
<dbReference type="AlphaFoldDB" id="A0AAN9JTW8"/>
<sequence>MFIKLTTKESLEYMKPRMQHRELDIPKISLTQTKPLLISRDTLLCCCPQTNKPELSAKPSDDDGGSRIVFSSIHYFCCGNFPSKCCSYKERECCNSMKAE</sequence>
<gene>
    <name evidence="1" type="ORF">VNO77_42936</name>
</gene>
<dbReference type="EMBL" id="JAYMYQ010000011">
    <property type="protein sequence ID" value="KAK7305037.1"/>
    <property type="molecule type" value="Genomic_DNA"/>
</dbReference>